<evidence type="ECO:0000256" key="1">
    <source>
        <dbReference type="SAM" id="MobiDB-lite"/>
    </source>
</evidence>
<dbReference type="PROSITE" id="PS00626">
    <property type="entry name" value="RCC1_2"/>
    <property type="match status" value="1"/>
</dbReference>
<reference evidence="2 3" key="1">
    <citation type="journal article" date="2012" name="PLoS Pathog.">
        <title>Diverse lifestyles and strategies of plant pathogenesis encoded in the genomes of eighteen Dothideomycetes fungi.</title>
        <authorList>
            <person name="Ohm R.A."/>
            <person name="Feau N."/>
            <person name="Henrissat B."/>
            <person name="Schoch C.L."/>
            <person name="Horwitz B.A."/>
            <person name="Barry K.W."/>
            <person name="Condon B.J."/>
            <person name="Copeland A.C."/>
            <person name="Dhillon B."/>
            <person name="Glaser F."/>
            <person name="Hesse C.N."/>
            <person name="Kosti I."/>
            <person name="LaButti K."/>
            <person name="Lindquist E.A."/>
            <person name="Lucas S."/>
            <person name="Salamov A.A."/>
            <person name="Bradshaw R.E."/>
            <person name="Ciuffetti L."/>
            <person name="Hamelin R.C."/>
            <person name="Kema G.H.J."/>
            <person name="Lawrence C."/>
            <person name="Scott J.A."/>
            <person name="Spatafora J.W."/>
            <person name="Turgeon B.G."/>
            <person name="de Wit P.J.G.M."/>
            <person name="Zhong S."/>
            <person name="Goodwin S.B."/>
            <person name="Grigoriev I.V."/>
        </authorList>
    </citation>
    <scope>NUCLEOTIDE SEQUENCE [LARGE SCALE GENOMIC DNA]</scope>
    <source>
        <strain evidence="3">C5 / ATCC 48332 / race O</strain>
    </source>
</reference>
<proteinExistence type="predicted"/>
<gene>
    <name evidence="2" type="ORF">COCHEDRAFT_1028444</name>
</gene>
<keyword evidence="3" id="KW-1185">Reference proteome</keyword>
<evidence type="ECO:0000313" key="2">
    <source>
        <dbReference type="EMBL" id="EMD93237.1"/>
    </source>
</evidence>
<dbReference type="Proteomes" id="UP000016936">
    <property type="component" value="Unassembled WGS sequence"/>
</dbReference>
<reference evidence="3" key="2">
    <citation type="journal article" date="2013" name="PLoS Genet.">
        <title>Comparative genome structure, secondary metabolite, and effector coding capacity across Cochliobolus pathogens.</title>
        <authorList>
            <person name="Condon B.J."/>
            <person name="Leng Y."/>
            <person name="Wu D."/>
            <person name="Bushley K.E."/>
            <person name="Ohm R.A."/>
            <person name="Otillar R."/>
            <person name="Martin J."/>
            <person name="Schackwitz W."/>
            <person name="Grimwood J."/>
            <person name="MohdZainudin N."/>
            <person name="Xue C."/>
            <person name="Wang R."/>
            <person name="Manning V.A."/>
            <person name="Dhillon B."/>
            <person name="Tu Z.J."/>
            <person name="Steffenson B.J."/>
            <person name="Salamov A."/>
            <person name="Sun H."/>
            <person name="Lowry S."/>
            <person name="LaButti K."/>
            <person name="Han J."/>
            <person name="Copeland A."/>
            <person name="Lindquist E."/>
            <person name="Barry K."/>
            <person name="Schmutz J."/>
            <person name="Baker S.E."/>
            <person name="Ciuffetti L.M."/>
            <person name="Grigoriev I.V."/>
            <person name="Zhong S."/>
            <person name="Turgeon B.G."/>
        </authorList>
    </citation>
    <scope>NUCLEOTIDE SEQUENCE [LARGE SCALE GENOMIC DNA]</scope>
    <source>
        <strain evidence="3">C5 / ATCC 48332 / race O</strain>
    </source>
</reference>
<sequence length="229" mass="24537">MILAMTTGGRHSACLALPRSTPDAQQKKRDKGPTRLHAHTCTRCDLACVCANMQPHTPLPPRYIHRTCAVPPSSAAHGPVTPWMHHQPANQPALLCSPSIPPPPILSLDPRPCRTCRNVLRGDMLQPSHCQTAVSNSMLNAPIADAPPARSILPVALPASLAALQKTLHATPGVANGLHLGPVWPSEIRNLVTRPDMSTDDHVRTHPAAVNRWGGRCVDHGLALVECLS</sequence>
<organism evidence="2 3">
    <name type="scientific">Cochliobolus heterostrophus (strain C5 / ATCC 48332 / race O)</name>
    <name type="common">Southern corn leaf blight fungus</name>
    <name type="synonym">Bipolaris maydis</name>
    <dbReference type="NCBI Taxonomy" id="701091"/>
    <lineage>
        <taxon>Eukaryota</taxon>
        <taxon>Fungi</taxon>
        <taxon>Dikarya</taxon>
        <taxon>Ascomycota</taxon>
        <taxon>Pezizomycotina</taxon>
        <taxon>Dothideomycetes</taxon>
        <taxon>Pleosporomycetidae</taxon>
        <taxon>Pleosporales</taxon>
        <taxon>Pleosporineae</taxon>
        <taxon>Pleosporaceae</taxon>
        <taxon>Bipolaris</taxon>
    </lineage>
</organism>
<dbReference type="AlphaFoldDB" id="M2UZV2"/>
<dbReference type="HOGENOM" id="CLU_1209726_0_0_1"/>
<feature type="region of interest" description="Disordered" evidence="1">
    <location>
        <begin position="14"/>
        <end position="34"/>
    </location>
</feature>
<name>M2UZV2_COCH5</name>
<dbReference type="EMBL" id="KB445573">
    <property type="protein sequence ID" value="EMD93237.1"/>
    <property type="molecule type" value="Genomic_DNA"/>
</dbReference>
<accession>M2UZV2</accession>
<protein>
    <submittedName>
        <fullName evidence="2">Uncharacterized protein</fullName>
    </submittedName>
</protein>
<evidence type="ECO:0000313" key="3">
    <source>
        <dbReference type="Proteomes" id="UP000016936"/>
    </source>
</evidence>
<dbReference type="InterPro" id="IPR000408">
    <property type="entry name" value="Reg_chr_condens"/>
</dbReference>